<comment type="subcellular location">
    <subcellularLocation>
        <location evidence="14">Cytoplasm</location>
        <location evidence="14">Cytoskeleton</location>
        <location evidence="14">Phragmoplast</location>
    </subcellularLocation>
    <subcellularLocation>
        <location evidence="1">Endoplasmic reticulum membrane</location>
        <topology evidence="1">Single-pass type II membrane protein</topology>
    </subcellularLocation>
    <subcellularLocation>
        <location evidence="13">Nucleus inner membrane</location>
        <topology evidence="13">Single-pass type II membrane protein</topology>
    </subcellularLocation>
</comment>
<dbReference type="Gene3D" id="2.60.120.260">
    <property type="entry name" value="Galactose-binding domain-like"/>
    <property type="match status" value="1"/>
</dbReference>
<dbReference type="PANTHER" id="PTHR12911">
    <property type="entry name" value="SAD1/UNC-84-LIKE PROTEIN-RELATED"/>
    <property type="match status" value="1"/>
</dbReference>
<evidence type="ECO:0000256" key="9">
    <source>
        <dbReference type="ARBA" id="ARBA00023054"/>
    </source>
</evidence>
<dbReference type="AlphaFoldDB" id="A0A8T3CGF1"/>
<dbReference type="Proteomes" id="UP000829196">
    <property type="component" value="Unassembled WGS sequence"/>
</dbReference>
<dbReference type="GO" id="GO:0051260">
    <property type="term" value="P:protein homooligomerization"/>
    <property type="evidence" value="ECO:0007669"/>
    <property type="project" value="UniProtKB-ARBA"/>
</dbReference>
<evidence type="ECO:0000256" key="6">
    <source>
        <dbReference type="ARBA" id="ARBA00022968"/>
    </source>
</evidence>
<dbReference type="GO" id="GO:0005637">
    <property type="term" value="C:nuclear inner membrane"/>
    <property type="evidence" value="ECO:0007669"/>
    <property type="project" value="UniProtKB-SubCell"/>
</dbReference>
<evidence type="ECO:0000256" key="16">
    <source>
        <dbReference type="SAM" id="Phobius"/>
    </source>
</evidence>
<evidence type="ECO:0000259" key="17">
    <source>
        <dbReference type="PROSITE" id="PS51469"/>
    </source>
</evidence>
<evidence type="ECO:0000313" key="19">
    <source>
        <dbReference type="Proteomes" id="UP000829196"/>
    </source>
</evidence>
<feature type="domain" description="SUN" evidence="17">
    <location>
        <begin position="251"/>
        <end position="418"/>
    </location>
</feature>
<keyword evidence="19" id="KW-1185">Reference proteome</keyword>
<dbReference type="GO" id="GO:0051291">
    <property type="term" value="P:protein heterooligomerization"/>
    <property type="evidence" value="ECO:0007669"/>
    <property type="project" value="UniProtKB-ARBA"/>
</dbReference>
<dbReference type="InterPro" id="IPR012919">
    <property type="entry name" value="SUN_dom"/>
</dbReference>
<keyword evidence="3" id="KW-0597">Phosphoprotein</keyword>
<evidence type="ECO:0000256" key="14">
    <source>
        <dbReference type="ARBA" id="ARBA00060413"/>
    </source>
</evidence>
<accession>A0A8T3CGF1</accession>
<dbReference type="GO" id="GO:0070197">
    <property type="term" value="P:meiotic attachment of telomere to nuclear envelope"/>
    <property type="evidence" value="ECO:0007669"/>
    <property type="project" value="UniProtKB-ARBA"/>
</dbReference>
<dbReference type="SMR" id="A0A8T3CGF1"/>
<evidence type="ECO:0000256" key="12">
    <source>
        <dbReference type="ARBA" id="ARBA00023242"/>
    </source>
</evidence>
<protein>
    <recommendedName>
        <fullName evidence="17">SUN domain-containing protein</fullName>
    </recommendedName>
</protein>
<reference evidence="18" key="1">
    <citation type="journal article" date="2022" name="Front. Genet.">
        <title>Chromosome-Scale Assembly of the Dendrobium nobile Genome Provides Insights Into the Molecular Mechanism of the Biosynthesis of the Medicinal Active Ingredient of Dendrobium.</title>
        <authorList>
            <person name="Xu Q."/>
            <person name="Niu S.-C."/>
            <person name="Li K.-L."/>
            <person name="Zheng P.-J."/>
            <person name="Zhang X.-J."/>
            <person name="Jia Y."/>
            <person name="Liu Y."/>
            <person name="Niu Y.-X."/>
            <person name="Yu L.-H."/>
            <person name="Chen D.-F."/>
            <person name="Zhang G.-Q."/>
        </authorList>
    </citation>
    <scope>NUCLEOTIDE SEQUENCE</scope>
    <source>
        <tissue evidence="18">Leaf</tissue>
    </source>
</reference>
<evidence type="ECO:0000256" key="7">
    <source>
        <dbReference type="ARBA" id="ARBA00022989"/>
    </source>
</evidence>
<keyword evidence="4 16" id="KW-0812">Transmembrane</keyword>
<evidence type="ECO:0000256" key="8">
    <source>
        <dbReference type="ARBA" id="ARBA00022990"/>
    </source>
</evidence>
<dbReference type="GO" id="GO:0043495">
    <property type="term" value="F:protein-membrane adaptor activity"/>
    <property type="evidence" value="ECO:0007669"/>
    <property type="project" value="UniProtKB-ARBA"/>
</dbReference>
<dbReference type="EMBL" id="JAGYWB010000001">
    <property type="protein sequence ID" value="KAI0531410.1"/>
    <property type="molecule type" value="Genomic_DNA"/>
</dbReference>
<feature type="transmembrane region" description="Helical" evidence="16">
    <location>
        <begin position="68"/>
        <end position="89"/>
    </location>
</feature>
<evidence type="ECO:0000256" key="11">
    <source>
        <dbReference type="ARBA" id="ARBA00023212"/>
    </source>
</evidence>
<proteinExistence type="predicted"/>
<keyword evidence="7 16" id="KW-1133">Transmembrane helix</keyword>
<dbReference type="GO" id="GO:0090435">
    <property type="term" value="P:protein localization to nuclear envelope"/>
    <property type="evidence" value="ECO:0007669"/>
    <property type="project" value="UniProtKB-ARBA"/>
</dbReference>
<evidence type="ECO:0000256" key="2">
    <source>
        <dbReference type="ARBA" id="ARBA00022490"/>
    </source>
</evidence>
<organism evidence="18 19">
    <name type="scientific">Dendrobium nobile</name>
    <name type="common">Orchid</name>
    <dbReference type="NCBI Taxonomy" id="94219"/>
    <lineage>
        <taxon>Eukaryota</taxon>
        <taxon>Viridiplantae</taxon>
        <taxon>Streptophyta</taxon>
        <taxon>Embryophyta</taxon>
        <taxon>Tracheophyta</taxon>
        <taxon>Spermatophyta</taxon>
        <taxon>Magnoliopsida</taxon>
        <taxon>Liliopsida</taxon>
        <taxon>Asparagales</taxon>
        <taxon>Orchidaceae</taxon>
        <taxon>Epidendroideae</taxon>
        <taxon>Malaxideae</taxon>
        <taxon>Dendrobiinae</taxon>
        <taxon>Dendrobium</taxon>
    </lineage>
</organism>
<dbReference type="GO" id="GO:0009524">
    <property type="term" value="C:phragmoplast"/>
    <property type="evidence" value="ECO:0007669"/>
    <property type="project" value="UniProtKB-SubCell"/>
</dbReference>
<dbReference type="GO" id="GO:0006997">
    <property type="term" value="P:nucleus organization"/>
    <property type="evidence" value="ECO:0007669"/>
    <property type="project" value="UniProtKB-ARBA"/>
</dbReference>
<sequence>MNPKSSILADGGLSAVNNGNAIANGKDPSHTIRRDYLLERSRELSQLRKGVQSSLQLKKSVHRRRRSWWSILFTILTKIVLILAALLYLGQFITRCSTLAGRDTKSSFALLDYEDRVSEVENSLKITSKMLQVQVEVIDKKIGNEIGIVKRELQKQFQEKKSFLEMELNQLESRTDELSKSLADLEDRDLLTKGELEKFWNELKSKGNVDDISKDVDLDEIMAMTKEIVEKEIDKHSADGLGRVDYALASGGAKVVSHSEPYVYGKGSSWLAVAKGISRVHSNAQKMLEPSFGEPGQCFPLQGSSGFVEIRLRTGIIPEAITLEHVSKSVAYDRSSAPKDCRVSGWFEEPEDDPSAIIDKMFVLTDFFYDLEKSNAQTFAVPVIDSGIINMVRLDFTSNHGNSALTCIYRIRVHGYEPSSPAAITAHA</sequence>
<evidence type="ECO:0000256" key="15">
    <source>
        <dbReference type="SAM" id="Coils"/>
    </source>
</evidence>
<keyword evidence="12" id="KW-0539">Nucleus</keyword>
<evidence type="ECO:0000256" key="3">
    <source>
        <dbReference type="ARBA" id="ARBA00022553"/>
    </source>
</evidence>
<keyword evidence="9 15" id="KW-0175">Coiled coil</keyword>
<dbReference type="GO" id="GO:0005789">
    <property type="term" value="C:endoplasmic reticulum membrane"/>
    <property type="evidence" value="ECO:0007669"/>
    <property type="project" value="UniProtKB-SubCell"/>
</dbReference>
<evidence type="ECO:0000256" key="13">
    <source>
        <dbReference type="ARBA" id="ARBA00037816"/>
    </source>
</evidence>
<dbReference type="FunFam" id="2.60.120.260:FF:000096">
    <property type="entry name" value="SUN domain protein1"/>
    <property type="match status" value="1"/>
</dbReference>
<dbReference type="PROSITE" id="PS51469">
    <property type="entry name" value="SUN"/>
    <property type="match status" value="1"/>
</dbReference>
<evidence type="ECO:0000256" key="1">
    <source>
        <dbReference type="ARBA" id="ARBA00004648"/>
    </source>
</evidence>
<dbReference type="Pfam" id="PF07738">
    <property type="entry name" value="Sad1_UNC"/>
    <property type="match status" value="1"/>
</dbReference>
<keyword evidence="11" id="KW-0206">Cytoskeleton</keyword>
<comment type="caution">
    <text evidence="18">The sequence shown here is derived from an EMBL/GenBank/DDBJ whole genome shotgun (WGS) entry which is preliminary data.</text>
</comment>
<evidence type="ECO:0000256" key="10">
    <source>
        <dbReference type="ARBA" id="ARBA00023136"/>
    </source>
</evidence>
<keyword evidence="5" id="KW-0256">Endoplasmic reticulum</keyword>
<dbReference type="OrthoDB" id="342281at2759"/>
<feature type="coiled-coil region" evidence="15">
    <location>
        <begin position="154"/>
        <end position="188"/>
    </location>
</feature>
<name>A0A8T3CGF1_DENNO</name>
<evidence type="ECO:0000256" key="5">
    <source>
        <dbReference type="ARBA" id="ARBA00022824"/>
    </source>
</evidence>
<evidence type="ECO:0000256" key="4">
    <source>
        <dbReference type="ARBA" id="ARBA00022692"/>
    </source>
</evidence>
<dbReference type="InterPro" id="IPR045119">
    <property type="entry name" value="SUN1-5"/>
</dbReference>
<keyword evidence="6" id="KW-0735">Signal-anchor</keyword>
<dbReference type="PANTHER" id="PTHR12911:SF8">
    <property type="entry name" value="KLAROID PROTEIN-RELATED"/>
    <property type="match status" value="1"/>
</dbReference>
<gene>
    <name evidence="18" type="ORF">KFK09_000964</name>
</gene>
<keyword evidence="2" id="KW-0963">Cytoplasm</keyword>
<evidence type="ECO:0000313" key="18">
    <source>
        <dbReference type="EMBL" id="KAI0531410.1"/>
    </source>
</evidence>
<keyword evidence="8" id="KW-0007">Acetylation</keyword>
<keyword evidence="10 16" id="KW-0472">Membrane</keyword>